<dbReference type="OrthoDB" id="9796461at2"/>
<name>A0A1K2I4V0_9HYPH</name>
<feature type="transmembrane region" description="Helical" evidence="1">
    <location>
        <begin position="313"/>
        <end position="331"/>
    </location>
</feature>
<dbReference type="Pfam" id="PF01757">
    <property type="entry name" value="Acyl_transf_3"/>
    <property type="match status" value="1"/>
</dbReference>
<dbReference type="GO" id="GO:0016020">
    <property type="term" value="C:membrane"/>
    <property type="evidence" value="ECO:0007669"/>
    <property type="project" value="TreeGrafter"/>
</dbReference>
<dbReference type="InterPro" id="IPR002656">
    <property type="entry name" value="Acyl_transf_3_dom"/>
</dbReference>
<dbReference type="PANTHER" id="PTHR23028:SF53">
    <property type="entry name" value="ACYL_TRANSF_3 DOMAIN-CONTAINING PROTEIN"/>
    <property type="match status" value="1"/>
</dbReference>
<dbReference type="STRING" id="665118.SAMN02983003_3950"/>
<keyword evidence="5" id="KW-1185">Reference proteome</keyword>
<keyword evidence="4" id="KW-0012">Acyltransferase</keyword>
<dbReference type="EMBL" id="FPKU01000004">
    <property type="protein sequence ID" value="SFZ86756.1"/>
    <property type="molecule type" value="Genomic_DNA"/>
</dbReference>
<dbReference type="RefSeq" id="WP_072346718.1">
    <property type="nucleotide sequence ID" value="NZ_FPKU01000004.1"/>
</dbReference>
<feature type="transmembrane region" description="Helical" evidence="1">
    <location>
        <begin position="275"/>
        <end position="293"/>
    </location>
</feature>
<feature type="domain" description="SGNH" evidence="3">
    <location>
        <begin position="405"/>
        <end position="653"/>
    </location>
</feature>
<feature type="transmembrane region" description="Helical" evidence="1">
    <location>
        <begin position="102"/>
        <end position="123"/>
    </location>
</feature>
<dbReference type="GO" id="GO:0016787">
    <property type="term" value="F:hydrolase activity"/>
    <property type="evidence" value="ECO:0007669"/>
    <property type="project" value="UniProtKB-KW"/>
</dbReference>
<feature type="transmembrane region" description="Helical" evidence="1">
    <location>
        <begin position="343"/>
        <end position="366"/>
    </location>
</feature>
<evidence type="ECO:0000259" key="3">
    <source>
        <dbReference type="Pfam" id="PF19040"/>
    </source>
</evidence>
<feature type="transmembrane region" description="Helical" evidence="1">
    <location>
        <begin position="9"/>
        <end position="26"/>
    </location>
</feature>
<dbReference type="AlphaFoldDB" id="A0A1K2I4V0"/>
<evidence type="ECO:0000256" key="1">
    <source>
        <dbReference type="SAM" id="Phobius"/>
    </source>
</evidence>
<feature type="transmembrane region" description="Helical" evidence="1">
    <location>
        <begin position="246"/>
        <end position="266"/>
    </location>
</feature>
<feature type="transmembrane region" description="Helical" evidence="1">
    <location>
        <begin position="161"/>
        <end position="181"/>
    </location>
</feature>
<feature type="transmembrane region" description="Helical" evidence="1">
    <location>
        <begin position="221"/>
        <end position="240"/>
    </location>
</feature>
<feature type="transmembrane region" description="Helical" evidence="1">
    <location>
        <begin position="187"/>
        <end position="209"/>
    </location>
</feature>
<reference evidence="4 5" key="1">
    <citation type="submission" date="2016-11" db="EMBL/GenBank/DDBJ databases">
        <authorList>
            <person name="Jaros S."/>
            <person name="Januszkiewicz K."/>
            <person name="Wedrychowicz H."/>
        </authorList>
    </citation>
    <scope>NUCLEOTIDE SEQUENCE [LARGE SCALE GENOMIC DNA]</scope>
    <source>
        <strain evidence="4 5">ATCC 23634</strain>
    </source>
</reference>
<evidence type="ECO:0000313" key="5">
    <source>
        <dbReference type="Proteomes" id="UP000183447"/>
    </source>
</evidence>
<evidence type="ECO:0000259" key="2">
    <source>
        <dbReference type="Pfam" id="PF01757"/>
    </source>
</evidence>
<dbReference type="GO" id="GO:0016747">
    <property type="term" value="F:acyltransferase activity, transferring groups other than amino-acyl groups"/>
    <property type="evidence" value="ECO:0007669"/>
    <property type="project" value="InterPro"/>
</dbReference>
<keyword evidence="4" id="KW-0808">Transferase</keyword>
<dbReference type="InterPro" id="IPR043968">
    <property type="entry name" value="SGNH"/>
</dbReference>
<keyword evidence="1" id="KW-1133">Transmembrane helix</keyword>
<keyword evidence="4" id="KW-0378">Hydrolase</keyword>
<accession>A0A1K2I4V0</accession>
<proteinExistence type="predicted"/>
<organism evidence="4 5">
    <name type="scientific">Devosia enhydra</name>
    <dbReference type="NCBI Taxonomy" id="665118"/>
    <lineage>
        <taxon>Bacteria</taxon>
        <taxon>Pseudomonadati</taxon>
        <taxon>Pseudomonadota</taxon>
        <taxon>Alphaproteobacteria</taxon>
        <taxon>Hyphomicrobiales</taxon>
        <taxon>Devosiaceae</taxon>
        <taxon>Devosia</taxon>
    </lineage>
</organism>
<keyword evidence="1" id="KW-0812">Transmembrane</keyword>
<dbReference type="InterPro" id="IPR050879">
    <property type="entry name" value="Acyltransferase_3"/>
</dbReference>
<protein>
    <submittedName>
        <fullName evidence="4">Peptidoglycan/LPS O-acetylase OafA/YrhL, contains acyltransferase and SGNH-hydrolase domains</fullName>
    </submittedName>
</protein>
<dbReference type="Pfam" id="PF19040">
    <property type="entry name" value="SGNH"/>
    <property type="match status" value="1"/>
</dbReference>
<sequence>MKYRAEIDGLRAVAVLPVIFFHAGFFPFSGGFVGVDVFFVISGYLITTILMTEISEGRFSLLSFYERRARRILPALIFVCACCIPFAWLWMLPAEFKYFSEALIAVALFYSNIFFIGGAEYFAPAVDLNPLLHTWSLAVEEQFYILFPLLLMGLLPRSRKATLAVLVLLSVASLALAEYGWRHFSSANFYLLPTRAWELGIGALCAFALARPEPLVASARLRGALAALGLMGIAGAAVLFDGQIPFPSLWALIPVLGTAMIILFAGQETLVGRLLSNRVLVGIGLLSYSAYLWHQPLFAFARIRFPRTDDTMMIGLSIASFVLAYLTWLLVETPFRQRRARQIFNRATIFASSAVGLLALGGFGLWGHLQNGAPMRFATIEQDVPALEARVAINFGLHHDCEDKFSESPNCRTAEDPEFLLWGDSYAMHLAPGLIASEAGLKLQQQSKSSCAPLLDMSLFRADYDADWRAGCFAFNDQVMAWLEANPSVRYVVLSSPFGIVEDGAIGRDGIEVPEAERISRIIAATSATLERIRRTGARVVLISPTPSPGFNVGNCLTGAALFGYGEDHCDFFTRDGHGDQTLLVSLQRLLGKSPRPDALAFLEAIEPDLPIIWLSDMICSYGLCDVVQEGRFIYRDSGHLSKEGSAYLGERYDWAELVRATAR</sequence>
<dbReference type="PANTHER" id="PTHR23028">
    <property type="entry name" value="ACETYLTRANSFERASE"/>
    <property type="match status" value="1"/>
</dbReference>
<dbReference type="Proteomes" id="UP000183447">
    <property type="component" value="Unassembled WGS sequence"/>
</dbReference>
<gene>
    <name evidence="4" type="ORF">SAMN02983003_3950</name>
</gene>
<dbReference type="GO" id="GO:0009103">
    <property type="term" value="P:lipopolysaccharide biosynthetic process"/>
    <property type="evidence" value="ECO:0007669"/>
    <property type="project" value="TreeGrafter"/>
</dbReference>
<keyword evidence="1" id="KW-0472">Membrane</keyword>
<evidence type="ECO:0000313" key="4">
    <source>
        <dbReference type="EMBL" id="SFZ86756.1"/>
    </source>
</evidence>
<feature type="transmembrane region" description="Helical" evidence="1">
    <location>
        <begin position="72"/>
        <end position="90"/>
    </location>
</feature>
<feature type="domain" description="Acyltransferase 3" evidence="2">
    <location>
        <begin position="5"/>
        <end position="328"/>
    </location>
</feature>